<proteinExistence type="inferred from homology"/>
<evidence type="ECO:0000259" key="6">
    <source>
        <dbReference type="Pfam" id="PF00056"/>
    </source>
</evidence>
<dbReference type="PANTHER" id="PTHR43128:SF16">
    <property type="entry name" value="L-LACTATE DEHYDROGENASE"/>
    <property type="match status" value="1"/>
</dbReference>
<dbReference type="EMBL" id="SJPN01000013">
    <property type="protein sequence ID" value="TWT91958.1"/>
    <property type="molecule type" value="Genomic_DNA"/>
</dbReference>
<evidence type="ECO:0000256" key="5">
    <source>
        <dbReference type="RuleBase" id="RU003369"/>
    </source>
</evidence>
<evidence type="ECO:0000256" key="1">
    <source>
        <dbReference type="ARBA" id="ARBA00023002"/>
    </source>
</evidence>
<feature type="domain" description="Lactate/malate dehydrogenase C-terminal" evidence="7">
    <location>
        <begin position="144"/>
        <end position="299"/>
    </location>
</feature>
<dbReference type="SUPFAM" id="SSF56327">
    <property type="entry name" value="LDH C-terminal domain-like"/>
    <property type="match status" value="1"/>
</dbReference>
<keyword evidence="9" id="KW-1185">Reference proteome</keyword>
<evidence type="ECO:0000256" key="4">
    <source>
        <dbReference type="PIRSR" id="PIRSR000102-3"/>
    </source>
</evidence>
<organism evidence="8 9">
    <name type="scientific">Stieleria varia</name>
    <dbReference type="NCBI Taxonomy" id="2528005"/>
    <lineage>
        <taxon>Bacteria</taxon>
        <taxon>Pseudomonadati</taxon>
        <taxon>Planctomycetota</taxon>
        <taxon>Planctomycetia</taxon>
        <taxon>Pirellulales</taxon>
        <taxon>Pirellulaceae</taxon>
        <taxon>Stieleria</taxon>
    </lineage>
</organism>
<dbReference type="GO" id="GO:0004459">
    <property type="term" value="F:L-lactate dehydrogenase (NAD+) activity"/>
    <property type="evidence" value="ECO:0007669"/>
    <property type="project" value="UniProtKB-EC"/>
</dbReference>
<dbReference type="OrthoDB" id="9802969at2"/>
<dbReference type="InterPro" id="IPR001557">
    <property type="entry name" value="L-lactate/malate_DH"/>
</dbReference>
<dbReference type="InterPro" id="IPR018177">
    <property type="entry name" value="L-lactate_DH_AS"/>
</dbReference>
<evidence type="ECO:0000259" key="7">
    <source>
        <dbReference type="Pfam" id="PF02866"/>
    </source>
</evidence>
<dbReference type="PANTHER" id="PTHR43128">
    <property type="entry name" value="L-2-HYDROXYCARBOXYLATE DEHYDROGENASE (NAD(P)(+))"/>
    <property type="match status" value="1"/>
</dbReference>
<name>A0A5C5ZY61_9BACT</name>
<evidence type="ECO:0000313" key="8">
    <source>
        <dbReference type="EMBL" id="TWT91958.1"/>
    </source>
</evidence>
<dbReference type="InterPro" id="IPR015955">
    <property type="entry name" value="Lactate_DH/Glyco_Ohase_4_C"/>
</dbReference>
<dbReference type="Gene3D" id="3.90.110.10">
    <property type="entry name" value="Lactate dehydrogenase/glycoside hydrolase, family 4, C-terminal"/>
    <property type="match status" value="1"/>
</dbReference>
<dbReference type="Gene3D" id="3.40.50.720">
    <property type="entry name" value="NAD(P)-binding Rossmann-like Domain"/>
    <property type="match status" value="1"/>
</dbReference>
<dbReference type="InterPro" id="IPR001236">
    <property type="entry name" value="Lactate/malate_DH_N"/>
</dbReference>
<dbReference type="Proteomes" id="UP000320176">
    <property type="component" value="Unassembled WGS sequence"/>
</dbReference>
<evidence type="ECO:0000313" key="9">
    <source>
        <dbReference type="Proteomes" id="UP000320176"/>
    </source>
</evidence>
<dbReference type="Pfam" id="PF00056">
    <property type="entry name" value="Ldh_1_N"/>
    <property type="match status" value="1"/>
</dbReference>
<feature type="binding site" evidence="4">
    <location>
        <begin position="117"/>
        <end position="119"/>
    </location>
    <ligand>
        <name>NAD(+)</name>
        <dbReference type="ChEBI" id="CHEBI:57540"/>
    </ligand>
</feature>
<dbReference type="EC" id="1.1.1.27" evidence="8"/>
<dbReference type="Pfam" id="PF02866">
    <property type="entry name" value="Ldh_1_C"/>
    <property type="match status" value="1"/>
</dbReference>
<dbReference type="RefSeq" id="WP_146523345.1">
    <property type="nucleotide sequence ID" value="NZ_CP151726.1"/>
</dbReference>
<dbReference type="InterPro" id="IPR036291">
    <property type="entry name" value="NAD(P)-bd_dom_sf"/>
</dbReference>
<dbReference type="SUPFAM" id="SSF51735">
    <property type="entry name" value="NAD(P)-binding Rossmann-fold domains"/>
    <property type="match status" value="1"/>
</dbReference>
<dbReference type="PIRSF" id="PIRSF000102">
    <property type="entry name" value="Lac_mal_DH"/>
    <property type="match status" value="1"/>
</dbReference>
<reference evidence="8 9" key="1">
    <citation type="submission" date="2019-02" db="EMBL/GenBank/DDBJ databases">
        <title>Deep-cultivation of Planctomycetes and their phenomic and genomic characterization uncovers novel biology.</title>
        <authorList>
            <person name="Wiegand S."/>
            <person name="Jogler M."/>
            <person name="Boedeker C."/>
            <person name="Pinto D."/>
            <person name="Vollmers J."/>
            <person name="Rivas-Marin E."/>
            <person name="Kohn T."/>
            <person name="Peeters S.H."/>
            <person name="Heuer A."/>
            <person name="Rast P."/>
            <person name="Oberbeckmann S."/>
            <person name="Bunk B."/>
            <person name="Jeske O."/>
            <person name="Meyerdierks A."/>
            <person name="Storesund J.E."/>
            <person name="Kallscheuer N."/>
            <person name="Luecker S."/>
            <person name="Lage O.M."/>
            <person name="Pohl T."/>
            <person name="Merkel B.J."/>
            <person name="Hornburger P."/>
            <person name="Mueller R.-W."/>
            <person name="Bruemmer F."/>
            <person name="Labrenz M."/>
            <person name="Spormann A.M."/>
            <person name="Op Den Camp H."/>
            <person name="Overmann J."/>
            <person name="Amann R."/>
            <person name="Jetten M.S.M."/>
            <person name="Mascher T."/>
            <person name="Medema M.H."/>
            <person name="Devos D.P."/>
            <person name="Kaster A.-K."/>
            <person name="Ovreas L."/>
            <person name="Rohde M."/>
            <person name="Galperin M.Y."/>
            <person name="Jogler C."/>
        </authorList>
    </citation>
    <scope>NUCLEOTIDE SEQUENCE [LARGE SCALE GENOMIC DNA]</scope>
    <source>
        <strain evidence="8 9">Pla52n</strain>
    </source>
</reference>
<dbReference type="InterPro" id="IPR022383">
    <property type="entry name" value="Lactate/malate_DH_C"/>
</dbReference>
<feature type="active site" description="Proton acceptor" evidence="3">
    <location>
        <position position="174"/>
    </location>
</feature>
<dbReference type="PRINTS" id="PR00086">
    <property type="entry name" value="LLDHDRGNASE"/>
</dbReference>
<protein>
    <submittedName>
        <fullName evidence="8">L-lactate dehydrogenase</fullName>
        <ecNumber evidence="8">1.1.1.27</ecNumber>
    </submittedName>
</protein>
<dbReference type="AlphaFoldDB" id="A0A5C5ZY61"/>
<dbReference type="CDD" id="cd00300">
    <property type="entry name" value="LDH_like"/>
    <property type="match status" value="1"/>
</dbReference>
<dbReference type="GO" id="GO:0006089">
    <property type="term" value="P:lactate metabolic process"/>
    <property type="evidence" value="ECO:0007669"/>
    <property type="project" value="TreeGrafter"/>
</dbReference>
<comment type="caution">
    <text evidence="8">The sequence shown here is derived from an EMBL/GenBank/DDBJ whole genome shotgun (WGS) entry which is preliminary data.</text>
</comment>
<evidence type="ECO:0000256" key="3">
    <source>
        <dbReference type="PIRSR" id="PIRSR000102-1"/>
    </source>
</evidence>
<accession>A0A5C5ZY61</accession>
<dbReference type="PROSITE" id="PS00064">
    <property type="entry name" value="L_LDH"/>
    <property type="match status" value="1"/>
</dbReference>
<gene>
    <name evidence="8" type="primary">ldh_2</name>
    <name evidence="8" type="ORF">Pla52n_64310</name>
</gene>
<comment type="similarity">
    <text evidence="5">Belongs to the LDH/MDH superfamily.</text>
</comment>
<keyword evidence="2 4" id="KW-0520">NAD</keyword>
<feature type="domain" description="Lactate/malate dehydrogenase N-terminal" evidence="6">
    <location>
        <begin position="1"/>
        <end position="141"/>
    </location>
</feature>
<feature type="binding site" evidence="4">
    <location>
        <position position="94"/>
    </location>
    <ligand>
        <name>NAD(+)</name>
        <dbReference type="ChEBI" id="CHEBI:57540"/>
    </ligand>
</feature>
<keyword evidence="1 5" id="KW-0560">Oxidoreductase</keyword>
<evidence type="ECO:0000256" key="2">
    <source>
        <dbReference type="ARBA" id="ARBA00023027"/>
    </source>
</evidence>
<feature type="binding site" evidence="4">
    <location>
        <begin position="7"/>
        <end position="12"/>
    </location>
    <ligand>
        <name>NAD(+)</name>
        <dbReference type="ChEBI" id="CHEBI:57540"/>
    </ligand>
</feature>
<sequence>MKITIVGTGKVGSAIAFANVMNPMASELMLVNRTREKAEGDALDLSHASALRNSNMRISAGDIPDSEGSDIIVFTSSVPYGDPNRKRSELASDNHALLKEWIPALAKFSPGAVLIIVSNPVDALTYAAIELSGFDPCRVIGTGTLLDSVRYRAMLSDTLKIHSDDIRAYILGEHGDTQFAASSIAMTGGERFYPNDVSQQIFQRTVGMGYQVSKLKGYTNYGIALATMQILDSIVYDLRHTMPLSVLIDGFCEVTDVCLSLPAVIGREGVTRVIRPQLTAEEQDAFRRSAESVRKTISLMRAV</sequence>